<dbReference type="Gene3D" id="1.20.120.220">
    <property type="entry name" value="ATP synthase, F0 complex, subunit A"/>
    <property type="match status" value="1"/>
</dbReference>
<evidence type="ECO:0000256" key="3">
    <source>
        <dbReference type="ARBA" id="ARBA00022448"/>
    </source>
</evidence>
<evidence type="ECO:0000256" key="5">
    <source>
        <dbReference type="ARBA" id="ARBA00022692"/>
    </source>
</evidence>
<evidence type="ECO:0000256" key="4">
    <source>
        <dbReference type="ARBA" id="ARBA00022547"/>
    </source>
</evidence>
<evidence type="ECO:0000256" key="6">
    <source>
        <dbReference type="ARBA" id="ARBA00022781"/>
    </source>
</evidence>
<keyword evidence="5 12" id="KW-0812">Transmembrane</keyword>
<dbReference type="GO" id="GO:0005743">
    <property type="term" value="C:mitochondrial inner membrane"/>
    <property type="evidence" value="ECO:0007669"/>
    <property type="project" value="UniProtKB-SubCell"/>
</dbReference>
<evidence type="ECO:0000256" key="12">
    <source>
        <dbReference type="SAM" id="Phobius"/>
    </source>
</evidence>
<dbReference type="PANTHER" id="PTHR11410">
    <property type="entry name" value="ATP SYNTHASE SUBUNIT A"/>
    <property type="match status" value="1"/>
</dbReference>
<feature type="transmembrane region" description="Helical" evidence="12">
    <location>
        <begin position="22"/>
        <end position="41"/>
    </location>
</feature>
<evidence type="ECO:0000256" key="10">
    <source>
        <dbReference type="ARBA" id="ARBA00023310"/>
    </source>
</evidence>
<dbReference type="Pfam" id="PF00119">
    <property type="entry name" value="ATP-synt_A"/>
    <property type="match status" value="1"/>
</dbReference>
<keyword evidence="3" id="KW-0813">Transport</keyword>
<dbReference type="AlphaFoldDB" id="A0A343W6I7"/>
<organism evidence="13">
    <name type="scientific">Pisione sp. YZ-2018</name>
    <dbReference type="NCBI Taxonomy" id="2153337"/>
    <lineage>
        <taxon>Eukaryota</taxon>
        <taxon>Metazoa</taxon>
        <taxon>Spiralia</taxon>
        <taxon>Lophotrochozoa</taxon>
        <taxon>Annelida</taxon>
        <taxon>Polychaeta</taxon>
        <taxon>Errantia</taxon>
        <taxon>Phyllodocida</taxon>
        <taxon>Pisionidae</taxon>
        <taxon>Pisione</taxon>
    </lineage>
</organism>
<feature type="transmembrane region" description="Helical" evidence="12">
    <location>
        <begin position="75"/>
        <end position="96"/>
    </location>
</feature>
<keyword evidence="13" id="KW-0496">Mitochondrion</keyword>
<dbReference type="CDD" id="cd00310">
    <property type="entry name" value="ATP-synt_Fo_a_6"/>
    <property type="match status" value="1"/>
</dbReference>
<evidence type="ECO:0000256" key="2">
    <source>
        <dbReference type="ARBA" id="ARBA00006810"/>
    </source>
</evidence>
<dbReference type="PROSITE" id="PS00449">
    <property type="entry name" value="ATPASE_A"/>
    <property type="match status" value="1"/>
</dbReference>
<feature type="transmembrane region" description="Helical" evidence="12">
    <location>
        <begin position="173"/>
        <end position="199"/>
    </location>
</feature>
<proteinExistence type="inferred from homology"/>
<keyword evidence="9 12" id="KW-0472">Membrane</keyword>
<dbReference type="InterPro" id="IPR035908">
    <property type="entry name" value="F0_ATP_A_sf"/>
</dbReference>
<feature type="transmembrane region" description="Helical" evidence="12">
    <location>
        <begin position="144"/>
        <end position="166"/>
    </location>
</feature>
<dbReference type="NCBIfam" id="TIGR01131">
    <property type="entry name" value="ATP_synt_6_or_A"/>
    <property type="match status" value="1"/>
</dbReference>
<dbReference type="GO" id="GO:0045259">
    <property type="term" value="C:proton-transporting ATP synthase complex"/>
    <property type="evidence" value="ECO:0007669"/>
    <property type="project" value="UniProtKB-KW"/>
</dbReference>
<keyword evidence="6" id="KW-0375">Hydrogen ion transport</keyword>
<geneLocation type="mitochondrion" evidence="13"/>
<accession>A0A343W6I7</accession>
<keyword evidence="7 12" id="KW-1133">Transmembrane helix</keyword>
<protein>
    <recommendedName>
        <fullName evidence="11">ATP synthase subunit a</fullName>
    </recommendedName>
</protein>
<evidence type="ECO:0000313" key="13">
    <source>
        <dbReference type="EMBL" id="AVW86209.1"/>
    </source>
</evidence>
<dbReference type="InterPro" id="IPR000568">
    <property type="entry name" value="ATP_synth_F0_asu"/>
</dbReference>
<gene>
    <name evidence="13" type="primary">ATP6</name>
</gene>
<comment type="similarity">
    <text evidence="2">Belongs to the ATPase A chain family.</text>
</comment>
<reference evidence="13" key="1">
    <citation type="journal article" date="2018" name="Mol. Phylogenet. Evol.">
        <title>Phylogeny, evolution and mitochondrial gene order rearrangement in scale worms (Aphroditiformia, Annelida).</title>
        <authorList>
            <person name="Zhang Y."/>
            <person name="Sun J."/>
            <person name="Rouse G.W."/>
            <person name="Wiklund H."/>
            <person name="Pleijel F."/>
            <person name="Watanabe H.K."/>
            <person name="Chen C."/>
            <person name="Qian P.-Y."/>
            <person name="Qiu J.-W."/>
        </authorList>
    </citation>
    <scope>NUCLEOTIDE SEQUENCE</scope>
</reference>
<dbReference type="InterPro" id="IPR045083">
    <property type="entry name" value="ATP_synth_F0_asu_bact/mt"/>
</dbReference>
<dbReference type="PRINTS" id="PR00123">
    <property type="entry name" value="ATPASEA"/>
</dbReference>
<keyword evidence="8" id="KW-0406">Ion transport</keyword>
<keyword evidence="4" id="KW-0138">CF(0)</keyword>
<evidence type="ECO:0000256" key="8">
    <source>
        <dbReference type="ARBA" id="ARBA00023065"/>
    </source>
</evidence>
<name>A0A343W6I7_9ANNE</name>
<sequence length="232" mass="25449">MMADIFSSFDPFTTSLFSVSPLIFWAFTFSSLILIFSSFWLSNSRMSFVLYFPVDLIYNQLSRTFSIHLKGLPVIISALFLLLISLNLMGLLPYIFSYSGHLILTLSFGLPLWLSLIISGASHAPSSFAAGLLPGGAPAWLNPFLVLIESVSISVRFITLSFRLAANITAGHIVLGLMGVYACGAIFSSISSAVLLLLIQAFFLIFELGVGIIQAYIFCLLLTLYSDDHPHE</sequence>
<keyword evidence="10" id="KW-0066">ATP synthesis</keyword>
<evidence type="ECO:0000256" key="11">
    <source>
        <dbReference type="RuleBase" id="RU004450"/>
    </source>
</evidence>
<evidence type="ECO:0000256" key="7">
    <source>
        <dbReference type="ARBA" id="ARBA00022989"/>
    </source>
</evidence>
<feature type="transmembrane region" description="Helical" evidence="12">
    <location>
        <begin position="103"/>
        <end position="124"/>
    </location>
</feature>
<dbReference type="EMBL" id="KY753836">
    <property type="protein sequence ID" value="AVW86209.1"/>
    <property type="molecule type" value="Genomic_DNA"/>
</dbReference>
<dbReference type="SUPFAM" id="SSF81336">
    <property type="entry name" value="F1F0 ATP synthase subunit A"/>
    <property type="match status" value="1"/>
</dbReference>
<evidence type="ECO:0000256" key="9">
    <source>
        <dbReference type="ARBA" id="ARBA00023136"/>
    </source>
</evidence>
<dbReference type="GO" id="GO:0046933">
    <property type="term" value="F:proton-transporting ATP synthase activity, rotational mechanism"/>
    <property type="evidence" value="ECO:0007669"/>
    <property type="project" value="TreeGrafter"/>
</dbReference>
<comment type="subcellular location">
    <subcellularLocation>
        <location evidence="1">Membrane</location>
        <topology evidence="1">Multi-pass membrane protein</topology>
    </subcellularLocation>
    <subcellularLocation>
        <location evidence="11">Mitochondrion inner membrane</location>
        <topology evidence="11">Multi-pass membrane protein</topology>
    </subcellularLocation>
</comment>
<evidence type="ECO:0000256" key="1">
    <source>
        <dbReference type="ARBA" id="ARBA00004141"/>
    </source>
</evidence>
<dbReference type="InterPro" id="IPR023011">
    <property type="entry name" value="ATP_synth_F0_asu_AS"/>
</dbReference>
<dbReference type="PANTHER" id="PTHR11410:SF0">
    <property type="entry name" value="ATP SYNTHASE SUBUNIT A"/>
    <property type="match status" value="1"/>
</dbReference>
<feature type="transmembrane region" description="Helical" evidence="12">
    <location>
        <begin position="205"/>
        <end position="225"/>
    </location>
</feature>